<comment type="similarity">
    <text evidence="1">Belongs to the N(4)/N(6)-methyltransferase family.</text>
</comment>
<evidence type="ECO:0000313" key="8">
    <source>
        <dbReference type="Proteomes" id="UP000305423"/>
    </source>
</evidence>
<sequence>MFFSPLRYPGGKSKLTAYVLETMKLNNLEGAAYVEPFAGGCAIAWYLLLKGHASKVYINDLDPAIHAFWYSVLYKTDELCQLIQSTPITIEEWYKQRELYRDRPNDYLMLGFATFFLNRTNRSGIIKAGVIGGLEQNGAYKLDCRFNKDRLIKQIRAIAERRDDIRLTNLDATQFIEEYIPDIDGPAFVNIDPPYYVKGKGLYQNFFEHEDHYRLYESIKRLRQPWIVTYDDTPEICGIYAEYSPESFGLTYTAQTKCKGSEIIIHSPNIEKTGFKPDVTFAEVKKYHKLSEAKTTI</sequence>
<reference evidence="8" key="2">
    <citation type="submission" date="2019-06" db="EMBL/GenBank/DDBJ databases">
        <title>Co-occurence of chitin degradation, pigmentation and bioactivity in marine Pseudoalteromonas.</title>
        <authorList>
            <person name="Sonnenschein E.C."/>
            <person name="Bech P.K."/>
        </authorList>
    </citation>
    <scope>NUCLEOTIDE SEQUENCE [LARGE SCALE GENOMIC DNA]</scope>
    <source>
        <strain evidence="8">S1607</strain>
    </source>
</reference>
<evidence type="ECO:0000256" key="6">
    <source>
        <dbReference type="ARBA" id="ARBA00047942"/>
    </source>
</evidence>
<evidence type="ECO:0000256" key="5">
    <source>
        <dbReference type="ARBA" id="ARBA00022691"/>
    </source>
</evidence>
<dbReference type="InterPro" id="IPR023095">
    <property type="entry name" value="Ade_MeTrfase_dom_2"/>
</dbReference>
<evidence type="ECO:0000313" key="7">
    <source>
        <dbReference type="EMBL" id="TMN75182.1"/>
    </source>
</evidence>
<dbReference type="AlphaFoldDB" id="A0AAQ2EUN3"/>
<dbReference type="Proteomes" id="UP000305423">
    <property type="component" value="Unassembled WGS sequence"/>
</dbReference>
<dbReference type="GO" id="GO:0032259">
    <property type="term" value="P:methylation"/>
    <property type="evidence" value="ECO:0007669"/>
    <property type="project" value="UniProtKB-KW"/>
</dbReference>
<keyword evidence="3 7" id="KW-0489">Methyltransferase</keyword>
<reference evidence="7 8" key="1">
    <citation type="submission" date="2017-12" db="EMBL/GenBank/DDBJ databases">
        <authorList>
            <person name="Paulsen S."/>
            <person name="Gram L.K."/>
        </authorList>
    </citation>
    <scope>NUCLEOTIDE SEQUENCE [LARGE SCALE GENOMIC DNA]</scope>
    <source>
        <strain evidence="7 8">S1607</strain>
    </source>
</reference>
<name>A0AAQ2EUN3_PSEO7</name>
<comment type="catalytic activity">
    <reaction evidence="6">
        <text>a 2'-deoxyadenosine in DNA + S-adenosyl-L-methionine = an N(6)-methyl-2'-deoxyadenosine in DNA + S-adenosyl-L-homocysteine + H(+)</text>
        <dbReference type="Rhea" id="RHEA:15197"/>
        <dbReference type="Rhea" id="RHEA-COMP:12418"/>
        <dbReference type="Rhea" id="RHEA-COMP:12419"/>
        <dbReference type="ChEBI" id="CHEBI:15378"/>
        <dbReference type="ChEBI" id="CHEBI:57856"/>
        <dbReference type="ChEBI" id="CHEBI:59789"/>
        <dbReference type="ChEBI" id="CHEBI:90615"/>
        <dbReference type="ChEBI" id="CHEBI:90616"/>
        <dbReference type="EC" id="2.1.1.72"/>
    </reaction>
</comment>
<dbReference type="GO" id="GO:1904047">
    <property type="term" value="F:S-adenosyl-L-methionine binding"/>
    <property type="evidence" value="ECO:0007669"/>
    <property type="project" value="TreeGrafter"/>
</dbReference>
<dbReference type="GO" id="GO:0009307">
    <property type="term" value="P:DNA restriction-modification system"/>
    <property type="evidence" value="ECO:0007669"/>
    <property type="project" value="InterPro"/>
</dbReference>
<protein>
    <recommendedName>
        <fullName evidence="2">site-specific DNA-methyltransferase (adenine-specific)</fullName>
        <ecNumber evidence="2">2.1.1.72</ecNumber>
    </recommendedName>
</protein>
<dbReference type="SUPFAM" id="SSF53335">
    <property type="entry name" value="S-adenosyl-L-methionine-dependent methyltransferases"/>
    <property type="match status" value="1"/>
</dbReference>
<organism evidence="7 8">
    <name type="scientific">Pseudoalteromonas piscicida</name>
    <dbReference type="NCBI Taxonomy" id="43662"/>
    <lineage>
        <taxon>Bacteria</taxon>
        <taxon>Pseudomonadati</taxon>
        <taxon>Pseudomonadota</taxon>
        <taxon>Gammaproteobacteria</taxon>
        <taxon>Alteromonadales</taxon>
        <taxon>Pseudoalteromonadaceae</taxon>
        <taxon>Pseudoalteromonas</taxon>
    </lineage>
</organism>
<dbReference type="Gene3D" id="3.40.50.150">
    <property type="entry name" value="Vaccinia Virus protein VP39"/>
    <property type="match status" value="1"/>
</dbReference>
<accession>A0AAQ2EUN3</accession>
<dbReference type="Gene3D" id="1.10.1020.10">
    <property type="entry name" value="Adenine-specific Methyltransferase, Domain 2"/>
    <property type="match status" value="1"/>
</dbReference>
<proteinExistence type="inferred from homology"/>
<dbReference type="EMBL" id="PNEL01000043">
    <property type="protein sequence ID" value="TMN75182.1"/>
    <property type="molecule type" value="Genomic_DNA"/>
</dbReference>
<dbReference type="Pfam" id="PF02086">
    <property type="entry name" value="MethyltransfD12"/>
    <property type="match status" value="1"/>
</dbReference>
<dbReference type="PIRSF" id="PIRSF000398">
    <property type="entry name" value="M_m6A_EcoRV"/>
    <property type="match status" value="1"/>
</dbReference>
<dbReference type="GO" id="GO:0006298">
    <property type="term" value="P:mismatch repair"/>
    <property type="evidence" value="ECO:0007669"/>
    <property type="project" value="TreeGrafter"/>
</dbReference>
<dbReference type="RefSeq" id="WP_045963990.1">
    <property type="nucleotide sequence ID" value="NZ_JXXW01000029.1"/>
</dbReference>
<comment type="caution">
    <text evidence="7">The sequence shown here is derived from an EMBL/GenBank/DDBJ whole genome shotgun (WGS) entry which is preliminary data.</text>
</comment>
<keyword evidence="4" id="KW-0808">Transferase</keyword>
<dbReference type="GO" id="GO:0009007">
    <property type="term" value="F:site-specific DNA-methyltransferase (adenine-specific) activity"/>
    <property type="evidence" value="ECO:0007669"/>
    <property type="project" value="UniProtKB-EC"/>
</dbReference>
<dbReference type="PRINTS" id="PR00505">
    <property type="entry name" value="D12N6MTFRASE"/>
</dbReference>
<dbReference type="InterPro" id="IPR012327">
    <property type="entry name" value="MeTrfase_D12"/>
</dbReference>
<evidence type="ECO:0000256" key="4">
    <source>
        <dbReference type="ARBA" id="ARBA00022679"/>
    </source>
</evidence>
<dbReference type="EC" id="2.1.1.72" evidence="2"/>
<evidence type="ECO:0000256" key="3">
    <source>
        <dbReference type="ARBA" id="ARBA00022603"/>
    </source>
</evidence>
<dbReference type="PANTHER" id="PTHR30481:SF2">
    <property type="entry name" value="SITE-SPECIFIC DNA-METHYLTRANSFERASE (ADENINE-SPECIFIC)"/>
    <property type="match status" value="1"/>
</dbReference>
<dbReference type="GO" id="GO:0043565">
    <property type="term" value="F:sequence-specific DNA binding"/>
    <property type="evidence" value="ECO:0007669"/>
    <property type="project" value="TreeGrafter"/>
</dbReference>
<gene>
    <name evidence="7" type="ORF">CWB74_16415</name>
</gene>
<keyword evidence="5" id="KW-0949">S-adenosyl-L-methionine</keyword>
<dbReference type="PANTHER" id="PTHR30481">
    <property type="entry name" value="DNA ADENINE METHYLASE"/>
    <property type="match status" value="1"/>
</dbReference>
<dbReference type="InterPro" id="IPR029063">
    <property type="entry name" value="SAM-dependent_MTases_sf"/>
</dbReference>
<dbReference type="InterPro" id="IPR012263">
    <property type="entry name" value="M_m6A_EcoRV"/>
</dbReference>
<evidence type="ECO:0000256" key="1">
    <source>
        <dbReference type="ARBA" id="ARBA00006594"/>
    </source>
</evidence>
<evidence type="ECO:0000256" key="2">
    <source>
        <dbReference type="ARBA" id="ARBA00011900"/>
    </source>
</evidence>